<keyword evidence="2" id="KW-1185">Reference proteome</keyword>
<evidence type="ECO:0000313" key="2">
    <source>
        <dbReference type="Proteomes" id="UP000000683"/>
    </source>
</evidence>
<organism evidence="1 2">
    <name type="scientific">Alteromonas naphthalenivorans</name>
    <dbReference type="NCBI Taxonomy" id="715451"/>
    <lineage>
        <taxon>Bacteria</taxon>
        <taxon>Pseudomonadati</taxon>
        <taxon>Pseudomonadota</taxon>
        <taxon>Gammaproteobacteria</taxon>
        <taxon>Alteromonadales</taxon>
        <taxon>Alteromonadaceae</taxon>
        <taxon>Alteromonas/Salinimonas group</taxon>
        <taxon>Alteromonas</taxon>
    </lineage>
</organism>
<dbReference type="HOGENOM" id="CLU_2462310_0_0_6"/>
<proteinExistence type="predicted"/>
<dbReference type="AlphaFoldDB" id="F5ZCV2"/>
<reference evidence="1 2" key="1">
    <citation type="journal article" date="2011" name="J. Bacteriol.">
        <title>Complete genome sequence of the polycyclic aromatic hydrocarbon-degrading bacterium Alteromonas sp. strain SN2.</title>
        <authorList>
            <person name="Jin H.M."/>
            <person name="Jeong H."/>
            <person name="Moon E.J."/>
            <person name="Math R.K."/>
            <person name="Lee K."/>
            <person name="Kim H.J."/>
            <person name="Jeon C.O."/>
            <person name="Oh T.K."/>
            <person name="Kim J.F."/>
        </authorList>
    </citation>
    <scope>NUCLEOTIDE SEQUENCE [LARGE SCALE GENOMIC DNA]</scope>
    <source>
        <strain evidence="2">JCM 17741 / KACC 18427 / KCTC 11700BP / SN2</strain>
    </source>
</reference>
<gene>
    <name evidence="1" type="ordered locus">ambt_10960</name>
</gene>
<dbReference type="Proteomes" id="UP000000683">
    <property type="component" value="Chromosome"/>
</dbReference>
<dbReference type="KEGG" id="alt:ambt_10960"/>
<dbReference type="EMBL" id="CP002339">
    <property type="protein sequence ID" value="AEF03714.1"/>
    <property type="molecule type" value="Genomic_DNA"/>
</dbReference>
<protein>
    <submittedName>
        <fullName evidence="1">Uncharacterized protein</fullName>
    </submittedName>
</protein>
<accession>F5ZCV2</accession>
<sequence>MTTSMIDKAIELDDRKSIAMEKAVSVLRLVQEALNDGTNMKAEIITTAIATATDLIDEAKTADAAFLSEQIESGLHIRFSQEEAPKHV</sequence>
<name>F5ZCV2_ALTNA</name>
<evidence type="ECO:0000313" key="1">
    <source>
        <dbReference type="EMBL" id="AEF03714.1"/>
    </source>
</evidence>
<dbReference type="RefSeq" id="WP_013784646.1">
    <property type="nucleotide sequence ID" value="NC_015554.1"/>
</dbReference>